<name>A0A7K0CHA7_9ACTN</name>
<dbReference type="InterPro" id="IPR007801">
    <property type="entry name" value="MbnB/TglH/ChrH"/>
</dbReference>
<dbReference type="Gene3D" id="3.20.20.150">
    <property type="entry name" value="Divalent-metal-dependent TIM barrel enzymes"/>
    <property type="match status" value="1"/>
</dbReference>
<protein>
    <recommendedName>
        <fullName evidence="3">DUF692 domain-containing protein</fullName>
    </recommendedName>
</protein>
<dbReference type="Proteomes" id="UP000466345">
    <property type="component" value="Unassembled WGS sequence"/>
</dbReference>
<dbReference type="Pfam" id="PF05114">
    <property type="entry name" value="MbnB_TglH_ChrH"/>
    <property type="match status" value="1"/>
</dbReference>
<dbReference type="EMBL" id="WEGJ01000009">
    <property type="protein sequence ID" value="MQY12875.1"/>
    <property type="molecule type" value="Genomic_DNA"/>
</dbReference>
<reference evidence="1 2" key="1">
    <citation type="submission" date="2019-10" db="EMBL/GenBank/DDBJ databases">
        <title>Streptomyces smaragdinus sp. nov. and Streptomyces fabii sp. nov., isolated from the gut of fungus growing-termite Macrotermes natalensis.</title>
        <authorList>
            <person name="Schwitalla J."/>
            <person name="Benndorf R."/>
            <person name="Martin K."/>
            <person name="De Beer W."/>
            <person name="Kaster A.-K."/>
            <person name="Vollmers J."/>
            <person name="Poulsen M."/>
            <person name="Beemelmanns C."/>
        </authorList>
    </citation>
    <scope>NUCLEOTIDE SEQUENCE [LARGE SCALE GENOMIC DNA]</scope>
    <source>
        <strain evidence="1 2">RB5</strain>
    </source>
</reference>
<comment type="caution">
    <text evidence="1">The sequence shown here is derived from an EMBL/GenBank/DDBJ whole genome shotgun (WGS) entry which is preliminary data.</text>
</comment>
<dbReference type="RefSeq" id="WP_323377937.1">
    <property type="nucleotide sequence ID" value="NZ_WEGJ01000009.1"/>
</dbReference>
<dbReference type="PANTHER" id="PTHR42194:SF1">
    <property type="entry name" value="UPF0276 PROTEIN HI_1600"/>
    <property type="match status" value="1"/>
</dbReference>
<dbReference type="InterPro" id="IPR036237">
    <property type="entry name" value="Xyl_isomerase-like_sf"/>
</dbReference>
<accession>A0A7K0CHA7</accession>
<dbReference type="SUPFAM" id="SSF51658">
    <property type="entry name" value="Xylose isomerase-like"/>
    <property type="match status" value="1"/>
</dbReference>
<dbReference type="PANTHER" id="PTHR42194">
    <property type="entry name" value="UPF0276 PROTEIN HI_1600"/>
    <property type="match status" value="1"/>
</dbReference>
<gene>
    <name evidence="1" type="ORF">SRB5_30140</name>
</gene>
<dbReference type="AlphaFoldDB" id="A0A7K0CHA7"/>
<organism evidence="1 2">
    <name type="scientific">Streptomyces smaragdinus</name>
    <dbReference type="NCBI Taxonomy" id="2585196"/>
    <lineage>
        <taxon>Bacteria</taxon>
        <taxon>Bacillati</taxon>
        <taxon>Actinomycetota</taxon>
        <taxon>Actinomycetes</taxon>
        <taxon>Kitasatosporales</taxon>
        <taxon>Streptomycetaceae</taxon>
        <taxon>Streptomyces</taxon>
    </lineage>
</organism>
<proteinExistence type="predicted"/>
<evidence type="ECO:0008006" key="3">
    <source>
        <dbReference type="Google" id="ProtNLM"/>
    </source>
</evidence>
<evidence type="ECO:0000313" key="2">
    <source>
        <dbReference type="Proteomes" id="UP000466345"/>
    </source>
</evidence>
<evidence type="ECO:0000313" key="1">
    <source>
        <dbReference type="EMBL" id="MQY12875.1"/>
    </source>
</evidence>
<sequence>MRRFPTSAGPAVGVAYSKTTPDYIRRNPGSVDYVEVPFELLRHDPAVAARVGTTPVVLHCASLSVAGSVPPAPAVLGSVAEWIGRTGTPWLGEHLSFITAERENSGRSADPYAPGEPWNIGYTVSPPMNAATVESVARSLEHAAAAFSVPLILENPPIYFPMPGSTMSQVEFISEVCARSQARLLLDLAHFYITSQNTGKDPESELDRFPLEQVVEVHVSGVDTDAGGCWDHHASRAPQIELDLLATVLDRAPVRAVTLEYNWSSRFPESVLREEIARVREVVGACRTP</sequence>
<keyword evidence="2" id="KW-1185">Reference proteome</keyword>